<evidence type="ECO:0000313" key="3">
    <source>
        <dbReference type="Proteomes" id="UP000037822"/>
    </source>
</evidence>
<proteinExistence type="predicted"/>
<dbReference type="PROSITE" id="PS51186">
    <property type="entry name" value="GNAT"/>
    <property type="match status" value="1"/>
</dbReference>
<gene>
    <name evidence="2" type="ORF">AE618_01840</name>
</gene>
<dbReference type="PATRIC" id="fig|1526658.3.peg.1829"/>
<protein>
    <recommendedName>
        <fullName evidence="1">N-acetyltransferase domain-containing protein</fullName>
    </recommendedName>
</protein>
<dbReference type="Gene3D" id="3.40.630.30">
    <property type="match status" value="1"/>
</dbReference>
<dbReference type="GO" id="GO:0016747">
    <property type="term" value="F:acyltransferase activity, transferring groups other than amino-acyl groups"/>
    <property type="evidence" value="ECO:0007669"/>
    <property type="project" value="InterPro"/>
</dbReference>
<comment type="caution">
    <text evidence="2">The sequence shown here is derived from an EMBL/GenBank/DDBJ whole genome shotgun (WGS) entry which is preliminary data.</text>
</comment>
<reference evidence="2 3" key="1">
    <citation type="submission" date="2015-07" db="EMBL/GenBank/DDBJ databases">
        <title>Whole genome sequencing of Bosea vaviloviae isolated from cave pool.</title>
        <authorList>
            <person name="Tan N.E.H."/>
            <person name="Lee Y.P."/>
            <person name="Gan H.M."/>
            <person name="Barton H."/>
            <person name="Savka M.A."/>
        </authorList>
    </citation>
    <scope>NUCLEOTIDE SEQUENCE [LARGE SCALE GENOMIC DNA]</scope>
    <source>
        <strain evidence="2 3">SD260</strain>
    </source>
</reference>
<sequence length="151" mass="16342">MSEVALSDVTAGTVRAICALEPRDDQKGYVAPNAVSIAQAYFEPCARFKAICAGIDPVGFVMWRPRAAPEIASLWRFMIDHRHQGKGYGKAALMLLCRDLSASGFRCLETSVVLGLASPLEFYRALGFRETGETLPSGEFGLSLDLSPLGQ</sequence>
<organism evidence="2 3">
    <name type="scientific">Bosea vaviloviae</name>
    <dbReference type="NCBI Taxonomy" id="1526658"/>
    <lineage>
        <taxon>Bacteria</taxon>
        <taxon>Pseudomonadati</taxon>
        <taxon>Pseudomonadota</taxon>
        <taxon>Alphaproteobacteria</taxon>
        <taxon>Hyphomicrobiales</taxon>
        <taxon>Boseaceae</taxon>
        <taxon>Bosea</taxon>
    </lineage>
</organism>
<dbReference type="CDD" id="cd04301">
    <property type="entry name" value="NAT_SF"/>
    <property type="match status" value="1"/>
</dbReference>
<keyword evidence="3" id="KW-1185">Reference proteome</keyword>
<evidence type="ECO:0000313" key="2">
    <source>
        <dbReference type="EMBL" id="KPH82829.1"/>
    </source>
</evidence>
<evidence type="ECO:0000259" key="1">
    <source>
        <dbReference type="PROSITE" id="PS51186"/>
    </source>
</evidence>
<dbReference type="EMBL" id="LGSZ01000010">
    <property type="protein sequence ID" value="KPH82829.1"/>
    <property type="molecule type" value="Genomic_DNA"/>
</dbReference>
<dbReference type="InterPro" id="IPR016181">
    <property type="entry name" value="Acyl_CoA_acyltransferase"/>
</dbReference>
<dbReference type="Pfam" id="PF00583">
    <property type="entry name" value="Acetyltransf_1"/>
    <property type="match status" value="1"/>
</dbReference>
<feature type="domain" description="N-acetyltransferase" evidence="1">
    <location>
        <begin position="4"/>
        <end position="147"/>
    </location>
</feature>
<dbReference type="SUPFAM" id="SSF55729">
    <property type="entry name" value="Acyl-CoA N-acyltransferases (Nat)"/>
    <property type="match status" value="1"/>
</dbReference>
<accession>A0A0N0MCZ8</accession>
<dbReference type="Proteomes" id="UP000037822">
    <property type="component" value="Unassembled WGS sequence"/>
</dbReference>
<dbReference type="InterPro" id="IPR000182">
    <property type="entry name" value="GNAT_dom"/>
</dbReference>
<name>A0A0N0MCZ8_9HYPH</name>
<dbReference type="OrthoDB" id="9127144at2"/>
<dbReference type="AlphaFoldDB" id="A0A0N0MCZ8"/>